<comment type="caution">
    <text evidence="1">The sequence shown here is derived from an EMBL/GenBank/DDBJ whole genome shotgun (WGS) entry which is preliminary data.</text>
</comment>
<proteinExistence type="predicted"/>
<dbReference type="RefSeq" id="WP_184791332.1">
    <property type="nucleotide sequence ID" value="NZ_BONT01000069.1"/>
</dbReference>
<evidence type="ECO:0000313" key="1">
    <source>
        <dbReference type="EMBL" id="MBB6038538.1"/>
    </source>
</evidence>
<name>A0A841FXU0_9ACTN</name>
<dbReference type="EMBL" id="JACHGT010000017">
    <property type="protein sequence ID" value="MBB6038538.1"/>
    <property type="molecule type" value="Genomic_DNA"/>
</dbReference>
<protein>
    <submittedName>
        <fullName evidence="1">Uncharacterized protein</fullName>
    </submittedName>
</protein>
<accession>A0A841FXU0</accession>
<dbReference type="Proteomes" id="UP000548476">
    <property type="component" value="Unassembled WGS sequence"/>
</dbReference>
<dbReference type="AlphaFoldDB" id="A0A841FXU0"/>
<evidence type="ECO:0000313" key="2">
    <source>
        <dbReference type="Proteomes" id="UP000548476"/>
    </source>
</evidence>
<gene>
    <name evidence="1" type="ORF">HNR73_006424</name>
</gene>
<sequence>MYTTSRACIACRRTHPHAHDRGCLNIPAPHITKGTTPAIGVERWWLAAPPEAAGRLSDRLCLSEVMSGVTWQTRERCPVPAALAGLSACLEDGFWCLTGWATPSAPRVMAPYELLALRHHQGSAVRVFWLAAHEIVAHVFAIDLSTRRGHQVAKGGGSDVAAAA</sequence>
<organism evidence="1 2">
    <name type="scientific">Phytomonospora endophytica</name>
    <dbReference type="NCBI Taxonomy" id="714109"/>
    <lineage>
        <taxon>Bacteria</taxon>
        <taxon>Bacillati</taxon>
        <taxon>Actinomycetota</taxon>
        <taxon>Actinomycetes</taxon>
        <taxon>Micromonosporales</taxon>
        <taxon>Micromonosporaceae</taxon>
        <taxon>Phytomonospora</taxon>
    </lineage>
</organism>
<reference evidence="1 2" key="1">
    <citation type="submission" date="2020-08" db="EMBL/GenBank/DDBJ databases">
        <title>Genomic Encyclopedia of Type Strains, Phase IV (KMG-IV): sequencing the most valuable type-strain genomes for metagenomic binning, comparative biology and taxonomic classification.</title>
        <authorList>
            <person name="Goeker M."/>
        </authorList>
    </citation>
    <scope>NUCLEOTIDE SEQUENCE [LARGE SCALE GENOMIC DNA]</scope>
    <source>
        <strain evidence="1 2">YIM 65646</strain>
    </source>
</reference>
<keyword evidence="2" id="KW-1185">Reference proteome</keyword>